<dbReference type="RefSeq" id="WP_209457184.1">
    <property type="nucleotide sequence ID" value="NZ_BAAACS010000004.1"/>
</dbReference>
<dbReference type="PANTHER" id="PTHR42730">
    <property type="entry name" value="2-OXOGLUTARATE SYNTHASE SUBUNIT KORC"/>
    <property type="match status" value="1"/>
</dbReference>
<evidence type="ECO:0000256" key="1">
    <source>
        <dbReference type="ARBA" id="ARBA00023002"/>
    </source>
</evidence>
<dbReference type="GO" id="GO:0047553">
    <property type="term" value="F:2-oxoglutarate synthase activity"/>
    <property type="evidence" value="ECO:0007669"/>
    <property type="project" value="UniProtKB-EC"/>
</dbReference>
<evidence type="ECO:0000259" key="2">
    <source>
        <dbReference type="Pfam" id="PF01558"/>
    </source>
</evidence>
<dbReference type="InterPro" id="IPR019752">
    <property type="entry name" value="Pyrv/ketoisovalerate_OxRed_cat"/>
</dbReference>
<dbReference type="SUPFAM" id="SSF53323">
    <property type="entry name" value="Pyruvate-ferredoxin oxidoreductase, PFOR, domain III"/>
    <property type="match status" value="1"/>
</dbReference>
<dbReference type="InterPro" id="IPR052554">
    <property type="entry name" value="2-oxoglutarate_synth_KorC"/>
</dbReference>
<dbReference type="Proteomes" id="UP000767291">
    <property type="component" value="Unassembled WGS sequence"/>
</dbReference>
<proteinExistence type="predicted"/>
<keyword evidence="4" id="KW-1185">Reference proteome</keyword>
<comment type="caution">
    <text evidence="3">The sequence shown here is derived from an EMBL/GenBank/DDBJ whole genome shotgun (WGS) entry which is preliminary data.</text>
</comment>
<protein>
    <submittedName>
        <fullName evidence="3">2-oxoglutarate ferredoxin oxidoreductase subunit gamma</fullName>
        <ecNumber evidence="3">1.2.7.3</ecNumber>
    </submittedName>
</protein>
<reference evidence="3 4" key="1">
    <citation type="submission" date="2021-03" db="EMBL/GenBank/DDBJ databases">
        <title>Genomic Encyclopedia of Type Strains, Phase IV (KMG-IV): sequencing the most valuable type-strain genomes for metagenomic binning, comparative biology and taxonomic classification.</title>
        <authorList>
            <person name="Goeker M."/>
        </authorList>
    </citation>
    <scope>NUCLEOTIDE SEQUENCE [LARGE SCALE GENOMIC DNA]</scope>
    <source>
        <strain evidence="3 4">DSM 1289</strain>
    </source>
</reference>
<sequence length="181" mass="19299">MSTARVICAGFGGQGVMSMGQLLTYAGMLENKEVSWLPSYGPEMRGGTANCAVTVSSEPVGSPLITDDATAAILMNAPAFEKFQKDVVPGGKILVNSSLIDTKVDRDDVDVYYIPANDLAVELGNPKVANMIMLGAYLEVSDTVDIESVLDAFKKVFGPSKEKFVPLNRDALQKGMDATKN</sequence>
<feature type="domain" description="Pyruvate/ketoisovalerate oxidoreductase catalytic" evidence="2">
    <location>
        <begin position="12"/>
        <end position="177"/>
    </location>
</feature>
<accession>A0ABS4ECZ7</accession>
<keyword evidence="1 3" id="KW-0560">Oxidoreductase</keyword>
<dbReference type="EMBL" id="JAGGJX010000004">
    <property type="protein sequence ID" value="MBP1855789.1"/>
    <property type="molecule type" value="Genomic_DNA"/>
</dbReference>
<evidence type="ECO:0000313" key="3">
    <source>
        <dbReference type="EMBL" id="MBP1855789.1"/>
    </source>
</evidence>
<dbReference type="InterPro" id="IPR002869">
    <property type="entry name" value="Pyrv_flavodox_OxRed_cen"/>
</dbReference>
<gene>
    <name evidence="3" type="ORF">J2Z43_002187</name>
</gene>
<dbReference type="EC" id="1.2.7.3" evidence="3"/>
<dbReference type="Gene3D" id="3.40.920.10">
    <property type="entry name" value="Pyruvate-ferredoxin oxidoreductase, PFOR, domain III"/>
    <property type="match status" value="1"/>
</dbReference>
<name>A0ABS4ECZ7_9FIRM</name>
<evidence type="ECO:0000313" key="4">
    <source>
        <dbReference type="Proteomes" id="UP000767291"/>
    </source>
</evidence>
<dbReference type="PANTHER" id="PTHR42730:SF1">
    <property type="entry name" value="2-OXOGLUTARATE SYNTHASE SUBUNIT KORC"/>
    <property type="match status" value="1"/>
</dbReference>
<dbReference type="Pfam" id="PF01558">
    <property type="entry name" value="POR"/>
    <property type="match status" value="1"/>
</dbReference>
<organism evidence="3 4">
    <name type="scientific">Metaclostridioides mangenotii</name>
    <dbReference type="NCBI Taxonomy" id="1540"/>
    <lineage>
        <taxon>Bacteria</taxon>
        <taxon>Bacillati</taxon>
        <taxon>Bacillota</taxon>
        <taxon>Clostridia</taxon>
        <taxon>Peptostreptococcales</taxon>
        <taxon>Peptostreptococcaceae</taxon>
        <taxon>Metaclostridioides</taxon>
    </lineage>
</organism>